<accession>A0ABW5DA08</accession>
<feature type="transmembrane region" description="Helical" evidence="2">
    <location>
        <begin position="136"/>
        <end position="155"/>
    </location>
</feature>
<dbReference type="EMBL" id="JBHUIT010000031">
    <property type="protein sequence ID" value="MFD2257757.1"/>
    <property type="molecule type" value="Genomic_DNA"/>
</dbReference>
<dbReference type="RefSeq" id="WP_386821110.1">
    <property type="nucleotide sequence ID" value="NZ_JBHUIT010000031.1"/>
</dbReference>
<evidence type="ECO:0000313" key="5">
    <source>
        <dbReference type="Proteomes" id="UP001597375"/>
    </source>
</evidence>
<protein>
    <submittedName>
        <fullName evidence="4">DUF3592 domain-containing protein</fullName>
    </submittedName>
</protein>
<reference evidence="5" key="1">
    <citation type="journal article" date="2019" name="Int. J. Syst. Evol. Microbiol.">
        <title>The Global Catalogue of Microorganisms (GCM) 10K type strain sequencing project: providing services to taxonomists for standard genome sequencing and annotation.</title>
        <authorList>
            <consortium name="The Broad Institute Genomics Platform"/>
            <consortium name="The Broad Institute Genome Sequencing Center for Infectious Disease"/>
            <person name="Wu L."/>
            <person name="Ma J."/>
        </authorList>
    </citation>
    <scope>NUCLEOTIDE SEQUENCE [LARGE SCALE GENOMIC DNA]</scope>
    <source>
        <strain evidence="5">CGMCC 4.7106</strain>
    </source>
</reference>
<dbReference type="Pfam" id="PF12158">
    <property type="entry name" value="DUF3592"/>
    <property type="match status" value="1"/>
</dbReference>
<keyword evidence="5" id="KW-1185">Reference proteome</keyword>
<feature type="domain" description="DUF3592" evidence="3">
    <location>
        <begin position="42"/>
        <end position="128"/>
    </location>
</feature>
<gene>
    <name evidence="4" type="ORF">ACFSSA_13835</name>
</gene>
<comment type="caution">
    <text evidence="4">The sequence shown here is derived from an EMBL/GenBank/DDBJ whole genome shotgun (WGS) entry which is preliminary data.</text>
</comment>
<name>A0ABW5DA08_9BACT</name>
<feature type="compositionally biased region" description="Basic and acidic residues" evidence="1">
    <location>
        <begin position="93"/>
        <end position="105"/>
    </location>
</feature>
<evidence type="ECO:0000313" key="4">
    <source>
        <dbReference type="EMBL" id="MFD2257757.1"/>
    </source>
</evidence>
<keyword evidence="2" id="KW-1133">Transmembrane helix</keyword>
<evidence type="ECO:0000259" key="3">
    <source>
        <dbReference type="Pfam" id="PF12158"/>
    </source>
</evidence>
<keyword evidence="2" id="KW-0812">Transmembrane</keyword>
<feature type="region of interest" description="Disordered" evidence="1">
    <location>
        <begin position="81"/>
        <end position="106"/>
    </location>
</feature>
<proteinExistence type="predicted"/>
<evidence type="ECO:0000256" key="1">
    <source>
        <dbReference type="SAM" id="MobiDB-lite"/>
    </source>
</evidence>
<organism evidence="4 5">
    <name type="scientific">Luteolibacter algae</name>
    <dbReference type="NCBI Taxonomy" id="454151"/>
    <lineage>
        <taxon>Bacteria</taxon>
        <taxon>Pseudomonadati</taxon>
        <taxon>Verrucomicrobiota</taxon>
        <taxon>Verrucomicrobiia</taxon>
        <taxon>Verrucomicrobiales</taxon>
        <taxon>Verrucomicrobiaceae</taxon>
        <taxon>Luteolibacter</taxon>
    </lineage>
</organism>
<evidence type="ECO:0000256" key="2">
    <source>
        <dbReference type="SAM" id="Phobius"/>
    </source>
</evidence>
<feature type="transmembrane region" description="Helical" evidence="2">
    <location>
        <begin position="6"/>
        <end position="27"/>
    </location>
</feature>
<keyword evidence="2" id="KW-0472">Membrane</keyword>
<dbReference type="InterPro" id="IPR021994">
    <property type="entry name" value="DUF3592"/>
</dbReference>
<dbReference type="Proteomes" id="UP001597375">
    <property type="component" value="Unassembled WGS sequence"/>
</dbReference>
<sequence>MKASTIFLVLLGLSIAAIGGVFTMLMWKSYLKASAMHDWPQVEAVILSSEVEEWEPNEFSPREYRLKVLYGYEWDGEAKTGERLTSRGNPYSSKRDQAESQKEKYPAGARTKVYVNPDDHDFTILKPDTKAAGYSIWFPMLFVIGGLGIVIRAMAQACSKKSVD</sequence>